<evidence type="ECO:0000313" key="3">
    <source>
        <dbReference type="Proteomes" id="UP000002608"/>
    </source>
</evidence>
<dbReference type="Proteomes" id="UP000002608">
    <property type="component" value="Chromosome"/>
</dbReference>
<dbReference type="HOGENOM" id="CLU_1007938_0_0_6"/>
<reference evidence="2 3" key="1">
    <citation type="submission" date="2007-10" db="EMBL/GenBank/DDBJ databases">
        <title>Complete sequence of Shewanella pealeana ATCC 700345.</title>
        <authorList>
            <consortium name="US DOE Joint Genome Institute"/>
            <person name="Copeland A."/>
            <person name="Lucas S."/>
            <person name="Lapidus A."/>
            <person name="Barry K."/>
            <person name="Glavina del Rio T."/>
            <person name="Dalin E."/>
            <person name="Tice H."/>
            <person name="Pitluck S."/>
            <person name="Chertkov O."/>
            <person name="Brettin T."/>
            <person name="Bruce D."/>
            <person name="Detter J.C."/>
            <person name="Han C."/>
            <person name="Schmutz J."/>
            <person name="Larimer F."/>
            <person name="Land M."/>
            <person name="Hauser L."/>
            <person name="Kyrpides N."/>
            <person name="Kim E."/>
            <person name="Zhao J.-S.Z."/>
            <person name="Manno D."/>
            <person name="Hawari J."/>
            <person name="Richardson P."/>
        </authorList>
    </citation>
    <scope>NUCLEOTIDE SEQUENCE [LARGE SCALE GENOMIC DNA]</scope>
    <source>
        <strain evidence="3">ATCC 700345 / ANG-SQ1</strain>
    </source>
</reference>
<proteinExistence type="predicted"/>
<dbReference type="AlphaFoldDB" id="A8H866"/>
<dbReference type="EMBL" id="CP000851">
    <property type="protein sequence ID" value="ABV88753.1"/>
    <property type="molecule type" value="Genomic_DNA"/>
</dbReference>
<feature type="signal peptide" evidence="1">
    <location>
        <begin position="1"/>
        <end position="25"/>
    </location>
</feature>
<dbReference type="KEGG" id="spl:Spea_3440"/>
<keyword evidence="3" id="KW-1185">Reference proteome</keyword>
<protein>
    <submittedName>
        <fullName evidence="2">Uncharacterized protein</fullName>
    </submittedName>
</protein>
<organism evidence="2 3">
    <name type="scientific">Shewanella pealeana (strain ATCC 700345 / ANG-SQ1)</name>
    <dbReference type="NCBI Taxonomy" id="398579"/>
    <lineage>
        <taxon>Bacteria</taxon>
        <taxon>Pseudomonadati</taxon>
        <taxon>Pseudomonadota</taxon>
        <taxon>Gammaproteobacteria</taxon>
        <taxon>Alteromonadales</taxon>
        <taxon>Shewanellaceae</taxon>
        <taxon>Shewanella</taxon>
    </lineage>
</organism>
<sequence length="276" mass="31373">MNYQSKLFIITLGLLASGVSTSSLAADWRIAIGAHDTIVDQADSQTLGLHGGFFVEHRSQWDLLWKGEVDIFIDDDKDKLDPDHIPIWFQSAFSVDGNLYRFSELMNLQWQVSLKSKSNTVSSIERQVKLFPGIVARFDNDSVYAGFEVAAGYYMLEIDDDVPRDRGYDRGDFQNKTGAYSVAFDTRLPLGDGVDLYAGAQTWNDGSDWLENKISGVVSFHSDRWIEGSEIKLSVEHSEYNLDPYDNRDKTSPDYMPILPWDRDTLVRIYVDMPWG</sequence>
<keyword evidence="1" id="KW-0732">Signal</keyword>
<feature type="chain" id="PRO_5002720271" evidence="1">
    <location>
        <begin position="26"/>
        <end position="276"/>
    </location>
</feature>
<name>A8H866_SHEPA</name>
<evidence type="ECO:0000256" key="1">
    <source>
        <dbReference type="SAM" id="SignalP"/>
    </source>
</evidence>
<dbReference type="eggNOG" id="ENOG5033U6P">
    <property type="taxonomic scope" value="Bacteria"/>
</dbReference>
<evidence type="ECO:0000313" key="2">
    <source>
        <dbReference type="EMBL" id="ABV88753.1"/>
    </source>
</evidence>
<dbReference type="OrthoDB" id="5811837at2"/>
<accession>A8H866</accession>
<gene>
    <name evidence="2" type="ordered locus">Spea_3440</name>
</gene>
<dbReference type="RefSeq" id="WP_012156652.1">
    <property type="nucleotide sequence ID" value="NC_009901.1"/>
</dbReference>